<proteinExistence type="predicted"/>
<dbReference type="RefSeq" id="WP_109417557.1">
    <property type="nucleotide sequence ID" value="NZ_QEAS01000019.1"/>
</dbReference>
<feature type="domain" description="DUF6965" evidence="1">
    <location>
        <begin position="1"/>
        <end position="65"/>
    </location>
</feature>
<gene>
    <name evidence="2" type="ORF">DDR33_19915</name>
</gene>
<keyword evidence="3" id="KW-1185">Reference proteome</keyword>
<dbReference type="Proteomes" id="UP000245647">
    <property type="component" value="Unassembled WGS sequence"/>
</dbReference>
<dbReference type="OrthoDB" id="770452at2"/>
<evidence type="ECO:0000313" key="2">
    <source>
        <dbReference type="EMBL" id="PWG78920.1"/>
    </source>
</evidence>
<accession>A0A2U2PC32</accession>
<dbReference type="AlphaFoldDB" id="A0A2U2PC32"/>
<evidence type="ECO:0000313" key="3">
    <source>
        <dbReference type="Proteomes" id="UP000245647"/>
    </source>
</evidence>
<dbReference type="InterPro" id="IPR054238">
    <property type="entry name" value="DUF6965"/>
</dbReference>
<reference evidence="2 3" key="1">
    <citation type="submission" date="2018-04" db="EMBL/GenBank/DDBJ databases">
        <title>Pedobacter chongqingensis sp. nov., isolated from a rottenly hemp rope.</title>
        <authorList>
            <person name="Cai Y."/>
        </authorList>
    </citation>
    <scope>NUCLEOTIDE SEQUENCE [LARGE SCALE GENOMIC DNA]</scope>
    <source>
        <strain evidence="2 3">FJ4-8</strain>
    </source>
</reference>
<dbReference type="EMBL" id="QEAS01000019">
    <property type="protein sequence ID" value="PWG78920.1"/>
    <property type="molecule type" value="Genomic_DNA"/>
</dbReference>
<protein>
    <recommendedName>
        <fullName evidence="1">DUF6965 domain-containing protein</fullName>
    </recommendedName>
</protein>
<comment type="caution">
    <text evidence="2">The sequence shown here is derived from an EMBL/GenBank/DDBJ whole genome shotgun (WGS) entry which is preliminary data.</text>
</comment>
<name>A0A2U2PC32_9SPHI</name>
<sequence>MTIEELEEFFSKHPVPRQLKLNDAEFISDVPKFLESHFMIAKSRSDVPTFNKFHDRLIKVKDLILKMEEDEKK</sequence>
<evidence type="ECO:0000259" key="1">
    <source>
        <dbReference type="Pfam" id="PF22292"/>
    </source>
</evidence>
<organism evidence="2 3">
    <name type="scientific">Pararcticibacter amylolyticus</name>
    <dbReference type="NCBI Taxonomy" id="2173175"/>
    <lineage>
        <taxon>Bacteria</taxon>
        <taxon>Pseudomonadati</taxon>
        <taxon>Bacteroidota</taxon>
        <taxon>Sphingobacteriia</taxon>
        <taxon>Sphingobacteriales</taxon>
        <taxon>Sphingobacteriaceae</taxon>
        <taxon>Pararcticibacter</taxon>
    </lineage>
</organism>
<dbReference type="Pfam" id="PF22292">
    <property type="entry name" value="DUF6965"/>
    <property type="match status" value="1"/>
</dbReference>